<organism evidence="8 9">
    <name type="scientific">Planoprotostelium fungivorum</name>
    <dbReference type="NCBI Taxonomy" id="1890364"/>
    <lineage>
        <taxon>Eukaryota</taxon>
        <taxon>Amoebozoa</taxon>
        <taxon>Evosea</taxon>
        <taxon>Variosea</taxon>
        <taxon>Cavosteliida</taxon>
        <taxon>Cavosteliaceae</taxon>
        <taxon>Planoprotostelium</taxon>
    </lineage>
</organism>
<dbReference type="GO" id="GO:0022857">
    <property type="term" value="F:transmembrane transporter activity"/>
    <property type="evidence" value="ECO:0007669"/>
    <property type="project" value="UniProtKB-UniRule"/>
</dbReference>
<evidence type="ECO:0000256" key="2">
    <source>
        <dbReference type="ARBA" id="ARBA00007168"/>
    </source>
</evidence>
<comment type="subcellular location">
    <subcellularLocation>
        <location evidence="7">Cell membrane</location>
        <topology evidence="7">Multi-pass membrane protein</topology>
    </subcellularLocation>
    <subcellularLocation>
        <location evidence="1">Membrane</location>
        <topology evidence="1">Multi-pass membrane protein</topology>
    </subcellularLocation>
</comment>
<feature type="transmembrane region" description="Helical" evidence="7">
    <location>
        <begin position="259"/>
        <end position="292"/>
    </location>
</feature>
<evidence type="ECO:0000256" key="3">
    <source>
        <dbReference type="ARBA" id="ARBA00022692"/>
    </source>
</evidence>
<feature type="transmembrane region" description="Helical" evidence="7">
    <location>
        <begin position="168"/>
        <end position="187"/>
    </location>
</feature>
<name>A0A2P6NBC9_9EUKA</name>
<feature type="transmembrane region" description="Helical" evidence="7">
    <location>
        <begin position="49"/>
        <end position="70"/>
    </location>
</feature>
<feature type="transmembrane region" description="Helical" evidence="7">
    <location>
        <begin position="312"/>
        <end position="333"/>
    </location>
</feature>
<keyword evidence="4 7" id="KW-1133">Transmembrane helix</keyword>
<dbReference type="GO" id="GO:0005886">
    <property type="term" value="C:plasma membrane"/>
    <property type="evidence" value="ECO:0007669"/>
    <property type="project" value="UniProtKB-SubCell"/>
</dbReference>
<dbReference type="PANTHER" id="PTHR12385:SF14">
    <property type="entry name" value="CHOLINE TRANSPORTER-LIKE 2"/>
    <property type="match status" value="1"/>
</dbReference>
<evidence type="ECO:0000256" key="4">
    <source>
        <dbReference type="ARBA" id="ARBA00022989"/>
    </source>
</evidence>
<evidence type="ECO:0000313" key="9">
    <source>
        <dbReference type="Proteomes" id="UP000241769"/>
    </source>
</evidence>
<protein>
    <recommendedName>
        <fullName evidence="7">Choline transporter-like protein</fullName>
    </recommendedName>
</protein>
<keyword evidence="9" id="KW-1185">Reference proteome</keyword>
<feature type="transmembrane region" description="Helical" evidence="7">
    <location>
        <begin position="134"/>
        <end position="156"/>
    </location>
</feature>
<evidence type="ECO:0000256" key="1">
    <source>
        <dbReference type="ARBA" id="ARBA00004141"/>
    </source>
</evidence>
<evidence type="ECO:0000313" key="8">
    <source>
        <dbReference type="EMBL" id="PRP81248.1"/>
    </source>
</evidence>
<gene>
    <name evidence="8" type="ORF">PROFUN_02082</name>
</gene>
<dbReference type="OrthoDB" id="420519at2759"/>
<keyword evidence="6" id="KW-0325">Glycoprotein</keyword>
<dbReference type="EMBL" id="MDYQ01000129">
    <property type="protein sequence ID" value="PRP81248.1"/>
    <property type="molecule type" value="Genomic_DNA"/>
</dbReference>
<reference evidence="8 9" key="1">
    <citation type="journal article" date="2018" name="Genome Biol. Evol.">
        <title>Multiple Roots of Fruiting Body Formation in Amoebozoa.</title>
        <authorList>
            <person name="Hillmann F."/>
            <person name="Forbes G."/>
            <person name="Novohradska S."/>
            <person name="Ferling I."/>
            <person name="Riege K."/>
            <person name="Groth M."/>
            <person name="Westermann M."/>
            <person name="Marz M."/>
            <person name="Spaller T."/>
            <person name="Winckler T."/>
            <person name="Schaap P."/>
            <person name="Glockner G."/>
        </authorList>
    </citation>
    <scope>NUCLEOTIDE SEQUENCE [LARGE SCALE GENOMIC DNA]</scope>
    <source>
        <strain evidence="8 9">Jena</strain>
    </source>
</reference>
<feature type="transmembrane region" description="Helical" evidence="7">
    <location>
        <begin position="108"/>
        <end position="128"/>
    </location>
</feature>
<comment type="function">
    <text evidence="7">Choline transporter.</text>
</comment>
<sequence>MWDPNYSEKEHAQPLLGSRPTLKTYHAKAPGSSYRPKHSEPTVRQVNDIIFAIAFIITVAALISTSVVGFTRGQPSKLIPSDKWAATPEDRSIVWFQDSVAQAKEDRYILLGCLGISIVMGYLWIVLLKTFTKLFIYATLFVGLVGILATGVYMLTLGIHRSTPSLRVAAYVIFALAFILFAILIFLRKRVALTHALFEECCHGIRNNPLLVTLSLLITGVFAAFIVFWTASFFFLYSVPSDTFSEALGSYHFDTKMRYIMLFQVFGLYWVSAFISAVLQCTIAGTISHWYFSRASQPQEFGAPAVTSLKNSVTYSFGSLALGSLILSLFQMAQFLLSQASRSNANNRSIIKFINRYAFIYMGMKGDGFFSSARHSQNLISRNYFDVAVVDVLGSFVLFVGKVVGSALSTIFCMMILNVMGRPISVVSLVLVSGTAYWVFNLYSLLIQTGIDTVFVSYLFDMEINGPQSAMLIPSAVHRVVGSLHRQSPPPNVEHPPNGTLATTTHVHTSLGKLEFIIASAARKAPSNHFTSNRQGTIMIACGIRRTGSFTALSCIRSMGSGDLRSRIIDETYTRPSISLIEPSECTIEHLQRGELDPGRNAQSRDPEIPLSNFNLAVRNADSTAPAIHFLLNTQSSKPTTASKPQQRWEHLTWTSIETQVAMANTLLFKISSDQERESFQPLWHLTGNPQEPTSPYLAPPRDQIFNGIFRHTGSTPQDVHMYEREDKNVSIATSNDPLKRQSQTDNRTRDVRPVLPSGRKLYVLGSTAQKMIHESECLTRLWCTGYGRTQPR</sequence>
<comment type="similarity">
    <text evidence="2 7">Belongs to the CTL (choline transporter-like) family.</text>
</comment>
<feature type="transmembrane region" description="Helical" evidence="7">
    <location>
        <begin position="393"/>
        <end position="417"/>
    </location>
</feature>
<comment type="caution">
    <text evidence="8">The sequence shown here is derived from an EMBL/GenBank/DDBJ whole genome shotgun (WGS) entry which is preliminary data.</text>
</comment>
<accession>A0A2P6NBC9</accession>
<dbReference type="PANTHER" id="PTHR12385">
    <property type="entry name" value="CHOLINE TRANSPORTER-LIKE (SLC FAMILY 44)"/>
    <property type="match status" value="1"/>
</dbReference>
<keyword evidence="3 7" id="KW-0812">Transmembrane</keyword>
<evidence type="ECO:0000256" key="5">
    <source>
        <dbReference type="ARBA" id="ARBA00023136"/>
    </source>
</evidence>
<proteinExistence type="inferred from homology"/>
<dbReference type="FunCoup" id="A0A2P6NBC9">
    <property type="interactions" value="2"/>
</dbReference>
<dbReference type="AlphaFoldDB" id="A0A2P6NBC9"/>
<keyword evidence="5 7" id="KW-0472">Membrane</keyword>
<feature type="transmembrane region" description="Helical" evidence="7">
    <location>
        <begin position="424"/>
        <end position="446"/>
    </location>
</feature>
<dbReference type="InterPro" id="IPR007603">
    <property type="entry name" value="Choline_transptr-like"/>
</dbReference>
<dbReference type="Proteomes" id="UP000241769">
    <property type="component" value="Unassembled WGS sequence"/>
</dbReference>
<evidence type="ECO:0000256" key="6">
    <source>
        <dbReference type="ARBA" id="ARBA00023180"/>
    </source>
</evidence>
<feature type="transmembrane region" description="Helical" evidence="7">
    <location>
        <begin position="216"/>
        <end position="239"/>
    </location>
</feature>
<evidence type="ECO:0000256" key="7">
    <source>
        <dbReference type="RuleBase" id="RU368066"/>
    </source>
</evidence>
<dbReference type="Pfam" id="PF04515">
    <property type="entry name" value="Choline_transpo"/>
    <property type="match status" value="1"/>
</dbReference>
<dbReference type="InParanoid" id="A0A2P6NBC9"/>